<evidence type="ECO:0000256" key="7">
    <source>
        <dbReference type="ARBA" id="ARBA00049047"/>
    </source>
</evidence>
<dbReference type="EC" id="4.2.1.20" evidence="8"/>
<name>A0ABP8YAT1_9MICO</name>
<dbReference type="Pfam" id="PF00290">
    <property type="entry name" value="Trp_syntA"/>
    <property type="match status" value="1"/>
</dbReference>
<dbReference type="RefSeq" id="WP_372496178.1">
    <property type="nucleotide sequence ID" value="NZ_BAABHM010000036.1"/>
</dbReference>
<dbReference type="InterPro" id="IPR002028">
    <property type="entry name" value="Trp_synthase_suA"/>
</dbReference>
<evidence type="ECO:0000256" key="3">
    <source>
        <dbReference type="ARBA" id="ARBA00022605"/>
    </source>
</evidence>
<keyword evidence="3 8" id="KW-0028">Amino-acid biosynthesis</keyword>
<accession>A0ABP8YAT1</accession>
<keyword evidence="4 8" id="KW-0822">Tryptophan biosynthesis</keyword>
<dbReference type="PANTHER" id="PTHR43406:SF1">
    <property type="entry name" value="TRYPTOPHAN SYNTHASE ALPHA CHAIN, CHLOROPLASTIC"/>
    <property type="match status" value="1"/>
</dbReference>
<comment type="caution">
    <text evidence="10">The sequence shown here is derived from an EMBL/GenBank/DDBJ whole genome shotgun (WGS) entry which is preliminary data.</text>
</comment>
<feature type="active site" description="Proton acceptor" evidence="8">
    <location>
        <position position="72"/>
    </location>
</feature>
<comment type="function">
    <text evidence="8">The alpha subunit is responsible for the aldol cleavage of indoleglycerol phosphate to indole and glyceraldehyde 3-phosphate.</text>
</comment>
<dbReference type="InterPro" id="IPR011060">
    <property type="entry name" value="RibuloseP-bd_barrel"/>
</dbReference>
<comment type="pathway">
    <text evidence="1 8">Amino-acid biosynthesis; L-tryptophan biosynthesis; L-tryptophan from chorismate: step 5/5.</text>
</comment>
<evidence type="ECO:0000256" key="8">
    <source>
        <dbReference type="HAMAP-Rule" id="MF_00131"/>
    </source>
</evidence>
<dbReference type="HAMAP" id="MF_00131">
    <property type="entry name" value="Trp_synth_alpha"/>
    <property type="match status" value="1"/>
</dbReference>
<dbReference type="CDD" id="cd04724">
    <property type="entry name" value="Tryptophan_synthase_alpha"/>
    <property type="match status" value="1"/>
</dbReference>
<evidence type="ECO:0000256" key="6">
    <source>
        <dbReference type="ARBA" id="ARBA00023239"/>
    </source>
</evidence>
<evidence type="ECO:0000256" key="5">
    <source>
        <dbReference type="ARBA" id="ARBA00023141"/>
    </source>
</evidence>
<sequence>MGNWQENAVSGEGRTASLLSRLREKEKRPALVGYLPLGFPDLERSMEALYTLADSGVDIIELGIPFTAPVMDGIVIQQAAQVALEAGTRVGHVFEAVQRLREHAPHVEVLVMTYWDPVARYGVEAFARDLGAAGGAGLITPDLDLGQAGEWVEASDRHGLDRVFLVAPSARPEQLAGAAQASRGFVYAASTMGVTGTRATVGERAEKLVTDTRAAGAPHVCVGLGVSTGDQAAEVGRWADGVIVGSVLVRPLLGDDLWADRVKSLSDITSELVSGVRRARVTPRRRAEDVRPYRPERIQMASTMSLPGDDEEIRNSLDVAIRAREISDPEVETVLRLLEENPGRFRSYEEIYAKAHAATLSD</sequence>
<evidence type="ECO:0000256" key="2">
    <source>
        <dbReference type="ARBA" id="ARBA00011270"/>
    </source>
</evidence>
<comment type="similarity">
    <text evidence="8 9">Belongs to the TrpA family.</text>
</comment>
<keyword evidence="11" id="KW-1185">Reference proteome</keyword>
<keyword evidence="5 8" id="KW-0057">Aromatic amino acid biosynthesis</keyword>
<dbReference type="NCBIfam" id="TIGR00262">
    <property type="entry name" value="trpA"/>
    <property type="match status" value="1"/>
</dbReference>
<dbReference type="Gene3D" id="3.20.20.70">
    <property type="entry name" value="Aldolase class I"/>
    <property type="match status" value="1"/>
</dbReference>
<evidence type="ECO:0000313" key="10">
    <source>
        <dbReference type="EMBL" id="GAA4723489.1"/>
    </source>
</evidence>
<dbReference type="SUPFAM" id="SSF51366">
    <property type="entry name" value="Ribulose-phoshate binding barrel"/>
    <property type="match status" value="1"/>
</dbReference>
<evidence type="ECO:0000256" key="1">
    <source>
        <dbReference type="ARBA" id="ARBA00004733"/>
    </source>
</evidence>
<comment type="catalytic activity">
    <reaction evidence="7 8">
        <text>(1S,2R)-1-C-(indol-3-yl)glycerol 3-phosphate + L-serine = D-glyceraldehyde 3-phosphate + L-tryptophan + H2O</text>
        <dbReference type="Rhea" id="RHEA:10532"/>
        <dbReference type="ChEBI" id="CHEBI:15377"/>
        <dbReference type="ChEBI" id="CHEBI:33384"/>
        <dbReference type="ChEBI" id="CHEBI:57912"/>
        <dbReference type="ChEBI" id="CHEBI:58866"/>
        <dbReference type="ChEBI" id="CHEBI:59776"/>
        <dbReference type="EC" id="4.2.1.20"/>
    </reaction>
</comment>
<keyword evidence="6 8" id="KW-0456">Lyase</keyword>
<comment type="subunit">
    <text evidence="2 8">Tetramer of two alpha and two beta chains.</text>
</comment>
<evidence type="ECO:0000256" key="4">
    <source>
        <dbReference type="ARBA" id="ARBA00022822"/>
    </source>
</evidence>
<proteinExistence type="inferred from homology"/>
<dbReference type="EMBL" id="BAABHM010000036">
    <property type="protein sequence ID" value="GAA4723489.1"/>
    <property type="molecule type" value="Genomic_DNA"/>
</dbReference>
<evidence type="ECO:0000256" key="9">
    <source>
        <dbReference type="RuleBase" id="RU003662"/>
    </source>
</evidence>
<dbReference type="Proteomes" id="UP001500843">
    <property type="component" value="Unassembled WGS sequence"/>
</dbReference>
<dbReference type="PANTHER" id="PTHR43406">
    <property type="entry name" value="TRYPTOPHAN SYNTHASE, ALPHA CHAIN"/>
    <property type="match status" value="1"/>
</dbReference>
<evidence type="ECO:0000313" key="11">
    <source>
        <dbReference type="Proteomes" id="UP001500843"/>
    </source>
</evidence>
<dbReference type="InterPro" id="IPR013785">
    <property type="entry name" value="Aldolase_TIM"/>
</dbReference>
<reference evidence="11" key="1">
    <citation type="journal article" date="2019" name="Int. J. Syst. Evol. Microbiol.">
        <title>The Global Catalogue of Microorganisms (GCM) 10K type strain sequencing project: providing services to taxonomists for standard genome sequencing and annotation.</title>
        <authorList>
            <consortium name="The Broad Institute Genomics Platform"/>
            <consortium name="The Broad Institute Genome Sequencing Center for Infectious Disease"/>
            <person name="Wu L."/>
            <person name="Ma J."/>
        </authorList>
    </citation>
    <scope>NUCLEOTIDE SEQUENCE [LARGE SCALE GENOMIC DNA]</scope>
    <source>
        <strain evidence="11">JCM 17975</strain>
    </source>
</reference>
<protein>
    <recommendedName>
        <fullName evidence="8">Tryptophan synthase alpha chain</fullName>
        <ecNumber evidence="8">4.2.1.20</ecNumber>
    </recommendedName>
</protein>
<organism evidence="10 11">
    <name type="scientific">Promicromonospora umidemergens</name>
    <dbReference type="NCBI Taxonomy" id="629679"/>
    <lineage>
        <taxon>Bacteria</taxon>
        <taxon>Bacillati</taxon>
        <taxon>Actinomycetota</taxon>
        <taxon>Actinomycetes</taxon>
        <taxon>Micrococcales</taxon>
        <taxon>Promicromonosporaceae</taxon>
        <taxon>Promicromonospora</taxon>
    </lineage>
</organism>
<gene>
    <name evidence="8" type="primary">trpA</name>
    <name evidence="10" type="ORF">GCM10023198_55430</name>
</gene>
<feature type="active site" description="Proton acceptor" evidence="8">
    <location>
        <position position="61"/>
    </location>
</feature>